<dbReference type="RefSeq" id="WP_370877089.1">
    <property type="nucleotide sequence ID" value="NZ_JAPKNG010000001.1"/>
</dbReference>
<dbReference type="GO" id="GO:0004719">
    <property type="term" value="F:protein-L-isoaspartate (D-aspartate) O-methyltransferase activity"/>
    <property type="evidence" value="ECO:0007669"/>
    <property type="project" value="UniProtKB-EC"/>
</dbReference>
<keyword evidence="5" id="KW-1185">Reference proteome</keyword>
<gene>
    <name evidence="4" type="ORF">QO014_000770</name>
</gene>
<reference evidence="4 5" key="1">
    <citation type="submission" date="2023-07" db="EMBL/GenBank/DDBJ databases">
        <title>Genomic Encyclopedia of Type Strains, Phase IV (KMG-IV): sequencing the most valuable type-strain genomes for metagenomic binning, comparative biology and taxonomic classification.</title>
        <authorList>
            <person name="Goeker M."/>
        </authorList>
    </citation>
    <scope>NUCLEOTIDE SEQUENCE [LARGE SCALE GENOMIC DNA]</scope>
    <source>
        <strain evidence="4 5">B6-8</strain>
    </source>
</reference>
<dbReference type="InterPro" id="IPR000682">
    <property type="entry name" value="PCMT"/>
</dbReference>
<sequence>MRLTSMVDFAKARTTMVDCQIRTVDVTDFDILDAFLAVPREVFVPDQLKPFSYIDEDILVSAPGTPGRYVMEAGPLAKLIQLAGVAATDKVLDIGATTGYAAALLSSLAASVVALESDPALADQARANLASLGKTNVTVVTGSLLAGYSAAAPYDVILIEGAVEEIPDALTAQLSEGGRIVTVVGANGLAAKATIYTRSSGSLSGRPAFNTYVRPLPGFEKPKVFVF</sequence>
<dbReference type="Pfam" id="PF01135">
    <property type="entry name" value="PCMT"/>
    <property type="match status" value="1"/>
</dbReference>
<evidence type="ECO:0000256" key="1">
    <source>
        <dbReference type="ARBA" id="ARBA00005369"/>
    </source>
</evidence>
<evidence type="ECO:0000256" key="3">
    <source>
        <dbReference type="ARBA" id="ARBA00030757"/>
    </source>
</evidence>
<dbReference type="PANTHER" id="PTHR11579:SF18">
    <property type="entry name" value="PROTEIN-L-ISOASPARTATE O-METHYLTRANSFERASE"/>
    <property type="match status" value="1"/>
</dbReference>
<dbReference type="EMBL" id="JAUSVO010000001">
    <property type="protein sequence ID" value="MDQ0436400.1"/>
    <property type="molecule type" value="Genomic_DNA"/>
</dbReference>
<evidence type="ECO:0000313" key="4">
    <source>
        <dbReference type="EMBL" id="MDQ0436400.1"/>
    </source>
</evidence>
<organism evidence="4 5">
    <name type="scientific">Kaistia dalseonensis</name>
    <dbReference type="NCBI Taxonomy" id="410840"/>
    <lineage>
        <taxon>Bacteria</taxon>
        <taxon>Pseudomonadati</taxon>
        <taxon>Pseudomonadota</taxon>
        <taxon>Alphaproteobacteria</taxon>
        <taxon>Hyphomicrobiales</taxon>
        <taxon>Kaistiaceae</taxon>
        <taxon>Kaistia</taxon>
    </lineage>
</organism>
<name>A0ABU0H272_9HYPH</name>
<dbReference type="Gene3D" id="3.40.50.150">
    <property type="entry name" value="Vaccinia Virus protein VP39"/>
    <property type="match status" value="1"/>
</dbReference>
<comment type="caution">
    <text evidence="4">The sequence shown here is derived from an EMBL/GenBank/DDBJ whole genome shotgun (WGS) entry which is preliminary data.</text>
</comment>
<evidence type="ECO:0000256" key="2">
    <source>
        <dbReference type="ARBA" id="ARBA00013346"/>
    </source>
</evidence>
<dbReference type="SUPFAM" id="SSF53335">
    <property type="entry name" value="S-adenosyl-L-methionine-dependent methyltransferases"/>
    <property type="match status" value="1"/>
</dbReference>
<dbReference type="InterPro" id="IPR029063">
    <property type="entry name" value="SAM-dependent_MTases_sf"/>
</dbReference>
<dbReference type="PANTHER" id="PTHR11579">
    <property type="entry name" value="PROTEIN-L-ISOASPARTATE O-METHYLTRANSFERASE"/>
    <property type="match status" value="1"/>
</dbReference>
<evidence type="ECO:0000313" key="5">
    <source>
        <dbReference type="Proteomes" id="UP001241603"/>
    </source>
</evidence>
<accession>A0ABU0H272</accession>
<keyword evidence="4" id="KW-0489">Methyltransferase</keyword>
<comment type="similarity">
    <text evidence="1">Belongs to the methyltransferase superfamily. L-isoaspartyl/D-aspartyl protein methyltransferase family.</text>
</comment>
<dbReference type="GO" id="GO:0032259">
    <property type="term" value="P:methylation"/>
    <property type="evidence" value="ECO:0007669"/>
    <property type="project" value="UniProtKB-KW"/>
</dbReference>
<protein>
    <recommendedName>
        <fullName evidence="2">Protein-L-isoaspartate O-methyltransferase</fullName>
    </recommendedName>
    <alternativeName>
        <fullName evidence="3">Protein L-isoaspartyl methyltransferase</fullName>
    </alternativeName>
</protein>
<proteinExistence type="inferred from homology"/>
<keyword evidence="4" id="KW-0808">Transferase</keyword>
<dbReference type="Proteomes" id="UP001241603">
    <property type="component" value="Unassembled WGS sequence"/>
</dbReference>